<evidence type="ECO:0000259" key="2">
    <source>
        <dbReference type="Pfam" id="PF12927"/>
    </source>
</evidence>
<dbReference type="InterPro" id="IPR024325">
    <property type="entry name" value="DUF3835"/>
</dbReference>
<dbReference type="Proteomes" id="UP000799437">
    <property type="component" value="Unassembled WGS sequence"/>
</dbReference>
<reference evidence="3" key="1">
    <citation type="journal article" date="2020" name="Stud. Mycol.">
        <title>101 Dothideomycetes genomes: a test case for predicting lifestyles and emergence of pathogens.</title>
        <authorList>
            <person name="Haridas S."/>
            <person name="Albert R."/>
            <person name="Binder M."/>
            <person name="Bloem J."/>
            <person name="Labutti K."/>
            <person name="Salamov A."/>
            <person name="Andreopoulos B."/>
            <person name="Baker S."/>
            <person name="Barry K."/>
            <person name="Bills G."/>
            <person name="Bluhm B."/>
            <person name="Cannon C."/>
            <person name="Castanera R."/>
            <person name="Culley D."/>
            <person name="Daum C."/>
            <person name="Ezra D."/>
            <person name="Gonzalez J."/>
            <person name="Henrissat B."/>
            <person name="Kuo A."/>
            <person name="Liang C."/>
            <person name="Lipzen A."/>
            <person name="Lutzoni F."/>
            <person name="Magnuson J."/>
            <person name="Mondo S."/>
            <person name="Nolan M."/>
            <person name="Ohm R."/>
            <person name="Pangilinan J."/>
            <person name="Park H.-J."/>
            <person name="Ramirez L."/>
            <person name="Alfaro M."/>
            <person name="Sun H."/>
            <person name="Tritt A."/>
            <person name="Yoshinaga Y."/>
            <person name="Zwiers L.-H."/>
            <person name="Turgeon B."/>
            <person name="Goodwin S."/>
            <person name="Spatafora J."/>
            <person name="Crous P."/>
            <person name="Grigoriev I."/>
        </authorList>
    </citation>
    <scope>NUCLEOTIDE SEQUENCE</scope>
    <source>
        <strain evidence="3">CBS 121739</strain>
    </source>
</reference>
<dbReference type="EMBL" id="ML996577">
    <property type="protein sequence ID" value="KAF2755749.1"/>
    <property type="molecule type" value="Genomic_DNA"/>
</dbReference>
<feature type="region of interest" description="Disordered" evidence="1">
    <location>
        <begin position="447"/>
        <end position="545"/>
    </location>
</feature>
<organism evidence="3 4">
    <name type="scientific">Pseudovirgaria hyperparasitica</name>
    <dbReference type="NCBI Taxonomy" id="470096"/>
    <lineage>
        <taxon>Eukaryota</taxon>
        <taxon>Fungi</taxon>
        <taxon>Dikarya</taxon>
        <taxon>Ascomycota</taxon>
        <taxon>Pezizomycotina</taxon>
        <taxon>Dothideomycetes</taxon>
        <taxon>Dothideomycetes incertae sedis</taxon>
        <taxon>Acrospermales</taxon>
        <taxon>Acrospermaceae</taxon>
        <taxon>Pseudovirgaria</taxon>
    </lineage>
</organism>
<keyword evidence="4" id="KW-1185">Reference proteome</keyword>
<feature type="region of interest" description="Disordered" evidence="1">
    <location>
        <begin position="317"/>
        <end position="366"/>
    </location>
</feature>
<dbReference type="SUPFAM" id="SSF46579">
    <property type="entry name" value="Prefoldin"/>
    <property type="match status" value="1"/>
</dbReference>
<evidence type="ECO:0000313" key="4">
    <source>
        <dbReference type="Proteomes" id="UP000799437"/>
    </source>
</evidence>
<proteinExistence type="predicted"/>
<dbReference type="RefSeq" id="XP_033598200.1">
    <property type="nucleotide sequence ID" value="XM_033739018.1"/>
</dbReference>
<dbReference type="GO" id="GO:0000122">
    <property type="term" value="P:negative regulation of transcription by RNA polymerase II"/>
    <property type="evidence" value="ECO:0007669"/>
    <property type="project" value="TreeGrafter"/>
</dbReference>
<feature type="region of interest" description="Disordered" evidence="1">
    <location>
        <begin position="418"/>
        <end position="437"/>
    </location>
</feature>
<dbReference type="OrthoDB" id="21413at2759"/>
<evidence type="ECO:0000313" key="3">
    <source>
        <dbReference type="EMBL" id="KAF2755749.1"/>
    </source>
</evidence>
<dbReference type="InterPro" id="IPR052255">
    <property type="entry name" value="RNA_pol_II_subunit5-mediator"/>
</dbReference>
<evidence type="ECO:0000256" key="1">
    <source>
        <dbReference type="SAM" id="MobiDB-lite"/>
    </source>
</evidence>
<feature type="compositionally biased region" description="Acidic residues" evidence="1">
    <location>
        <begin position="320"/>
        <end position="358"/>
    </location>
</feature>
<dbReference type="GO" id="GO:0003714">
    <property type="term" value="F:transcription corepressor activity"/>
    <property type="evidence" value="ECO:0007669"/>
    <property type="project" value="TreeGrafter"/>
</dbReference>
<dbReference type="AlphaFoldDB" id="A0A6A6W0T1"/>
<dbReference type="InterPro" id="IPR039553">
    <property type="entry name" value="Prefoldin-like"/>
</dbReference>
<feature type="region of interest" description="Disordered" evidence="1">
    <location>
        <begin position="180"/>
        <end position="281"/>
    </location>
</feature>
<feature type="compositionally biased region" description="Polar residues" evidence="1">
    <location>
        <begin position="528"/>
        <end position="539"/>
    </location>
</feature>
<gene>
    <name evidence="3" type="ORF">EJ05DRAFT_114073</name>
</gene>
<sequence length="634" mass="70237">MSAQIDPGDDLANLEKLRSRLEDGILKLRTALNHWQAWDFEYEALKEEFQALKNPSQEQILQVFVTFGGDLVDQTEIKELSGVAKGLQRTSSQIADIITRRQDYVRKNVDSVSKQLSASEEKLQSLLGVKQEFQDEHGLPIMDIVEELDDDGNVISGSVAAPSQAASKIVEALDKAGINLGANDAPNTESTNTSSPPPPTSTDTEPEETDPTIADQSGGDPPAPVKKSVSFSEDTKAATIESSKEATSASSNRRLNPDIARGFFMTDPSGPSRIIELDDEDLPIGSMPIQLQADTRDEATIRREMLEYVHEVGSVVAEINLEENGSDYEDEDEDDDESYDESYDDEFEPDTEDEDENEFGMTTQPVITDAYREKMLELERKLNARMIENVGPKQDDEMKELEVDKELNQSAHRLVVRNKENLTSVPSMGETRTDARKKGVRFAQELDISLKTDNTPTPTITSQSPKKHIPATFSEAITERQAPRAVSTVEPPKTKRVSRFKSERGSAKLEPSVPRSDISQDIKVGRSFQASEQIRQRSVPTGPKGQILSAAVIERDAINPSITSPDELDPELIRREAEAEFHKMRNHMIQRQGGFLPADGEEDDLSTLVEEKEDGTLKPVSRFKAARLKAAGNA</sequence>
<feature type="compositionally biased region" description="Polar residues" evidence="1">
    <location>
        <begin position="245"/>
        <end position="254"/>
    </location>
</feature>
<protein>
    <recommendedName>
        <fullName evidence="2">DUF3835 domain-containing protein</fullName>
    </recommendedName>
</protein>
<name>A0A6A6W0T1_9PEZI</name>
<dbReference type="Pfam" id="PF12927">
    <property type="entry name" value="DUF3835"/>
    <property type="match status" value="1"/>
</dbReference>
<dbReference type="GO" id="GO:0003682">
    <property type="term" value="F:chromatin binding"/>
    <property type="evidence" value="ECO:0007669"/>
    <property type="project" value="TreeGrafter"/>
</dbReference>
<dbReference type="GeneID" id="54480072"/>
<dbReference type="PANTHER" id="PTHR15111:SF0">
    <property type="entry name" value="UNCONVENTIONAL PREFOLDIN RPB5 INTERACTOR 1"/>
    <property type="match status" value="1"/>
</dbReference>
<dbReference type="PANTHER" id="PTHR15111">
    <property type="entry name" value="RNA POLYMERASE II SUBUNIT 5-MEDIATING PROTEIN NNX3"/>
    <property type="match status" value="1"/>
</dbReference>
<feature type="domain" description="DUF3835" evidence="2">
    <location>
        <begin position="549"/>
        <end position="628"/>
    </location>
</feature>
<feature type="compositionally biased region" description="Polar residues" evidence="1">
    <location>
        <begin position="451"/>
        <end position="464"/>
    </location>
</feature>
<dbReference type="GO" id="GO:0019212">
    <property type="term" value="F:phosphatase inhibitor activity"/>
    <property type="evidence" value="ECO:0007669"/>
    <property type="project" value="TreeGrafter"/>
</dbReference>
<dbReference type="Pfam" id="PF13758">
    <property type="entry name" value="Prefoldin_3"/>
    <property type="match status" value="1"/>
</dbReference>
<accession>A0A6A6W0T1</accession>